<accession>A0A6J5MG65</accession>
<gene>
    <name evidence="1" type="ORF">UFOVP458_66</name>
</gene>
<evidence type="ECO:0000313" key="1">
    <source>
        <dbReference type="EMBL" id="CAB4144797.1"/>
    </source>
</evidence>
<protein>
    <submittedName>
        <fullName evidence="1">Uncharacterized protein</fullName>
    </submittedName>
</protein>
<proteinExistence type="predicted"/>
<organism evidence="1">
    <name type="scientific">uncultured Caudovirales phage</name>
    <dbReference type="NCBI Taxonomy" id="2100421"/>
    <lineage>
        <taxon>Viruses</taxon>
        <taxon>Duplodnaviria</taxon>
        <taxon>Heunggongvirae</taxon>
        <taxon>Uroviricota</taxon>
        <taxon>Caudoviricetes</taxon>
        <taxon>Peduoviridae</taxon>
        <taxon>Maltschvirus</taxon>
        <taxon>Maltschvirus maltsch</taxon>
    </lineage>
</organism>
<name>A0A6J5MG65_9CAUD</name>
<reference evidence="1" key="1">
    <citation type="submission" date="2020-04" db="EMBL/GenBank/DDBJ databases">
        <authorList>
            <person name="Chiriac C."/>
            <person name="Salcher M."/>
            <person name="Ghai R."/>
            <person name="Kavagutti S V."/>
        </authorList>
    </citation>
    <scope>NUCLEOTIDE SEQUENCE</scope>
</reference>
<dbReference type="EMBL" id="LR796437">
    <property type="protein sequence ID" value="CAB4144797.1"/>
    <property type="molecule type" value="Genomic_DNA"/>
</dbReference>
<sequence length="136" mass="15914">MKEYNAKMLEIKAFCEEIMAWITTAPSAEDLDSCDEYLRQLSAYYSRYTMISGMNESIYAYLMMTCIKNMPDEEYKKIKHSSTLTDYYIKGKYPNATAIFEQCRAVQKLLIVTSDNYRTLLSSFRQERILVGHMTT</sequence>